<evidence type="ECO:0008006" key="4">
    <source>
        <dbReference type="Google" id="ProtNLM"/>
    </source>
</evidence>
<protein>
    <recommendedName>
        <fullName evidence="4">Copper amine oxidase-like N-terminal domain-containing protein</fullName>
    </recommendedName>
</protein>
<dbReference type="EMBL" id="WHYR01000001">
    <property type="protein sequence ID" value="MQL50805.1"/>
    <property type="molecule type" value="Genomic_DNA"/>
</dbReference>
<comment type="caution">
    <text evidence="2">The sequence shown here is derived from an EMBL/GenBank/DDBJ whole genome shotgun (WGS) entry which is preliminary data.</text>
</comment>
<reference evidence="2 3" key="1">
    <citation type="submission" date="2019-10" db="EMBL/GenBank/DDBJ databases">
        <title>Comparative genomics of sulfur disproportionating microorganisms.</title>
        <authorList>
            <person name="Ward L.M."/>
            <person name="Bertran E."/>
            <person name="Johnston D."/>
        </authorList>
    </citation>
    <scope>NUCLEOTIDE SEQUENCE [LARGE SCALE GENOMIC DNA]</scope>
    <source>
        <strain evidence="2 3">DSM 14055</strain>
    </source>
</reference>
<evidence type="ECO:0000256" key="1">
    <source>
        <dbReference type="SAM" id="SignalP"/>
    </source>
</evidence>
<keyword evidence="1" id="KW-0732">Signal</keyword>
<feature type="chain" id="PRO_5038983166" description="Copper amine oxidase-like N-terminal domain-containing protein" evidence="1">
    <location>
        <begin position="31"/>
        <end position="722"/>
    </location>
</feature>
<keyword evidence="3" id="KW-1185">Reference proteome</keyword>
<dbReference type="InterPro" id="IPR019198">
    <property type="entry name" value="Beta_propeller_containing"/>
</dbReference>
<dbReference type="OrthoDB" id="9778998at2"/>
<evidence type="ECO:0000313" key="3">
    <source>
        <dbReference type="Proteomes" id="UP000441717"/>
    </source>
</evidence>
<feature type="signal peptide" evidence="1">
    <location>
        <begin position="1"/>
        <end position="30"/>
    </location>
</feature>
<proteinExistence type="predicted"/>
<organism evidence="2 3">
    <name type="scientific">Desulfofundulus thermobenzoicus</name>
    <dbReference type="NCBI Taxonomy" id="29376"/>
    <lineage>
        <taxon>Bacteria</taxon>
        <taxon>Bacillati</taxon>
        <taxon>Bacillota</taxon>
        <taxon>Clostridia</taxon>
        <taxon>Eubacteriales</taxon>
        <taxon>Peptococcaceae</taxon>
        <taxon>Desulfofundulus</taxon>
    </lineage>
</organism>
<accession>A0A6N7ILG9</accession>
<dbReference type="Pfam" id="PF09826">
    <property type="entry name" value="Beta_propel"/>
    <property type="match status" value="1"/>
</dbReference>
<evidence type="ECO:0000313" key="2">
    <source>
        <dbReference type="EMBL" id="MQL50805.1"/>
    </source>
</evidence>
<gene>
    <name evidence="2" type="ORF">GFC01_00615</name>
</gene>
<sequence>MNRRIKLSCALAALLLTAALLLGTTLPTHRASAAAMKSFSTYEELVAYVQKNTALARQVGGMLFDGAEKGSGTGSVPAATEQAPQGIKGMAENGVVRQPAEAPADFSTTNVQVEGVDEADMVKSDGRHLYAVSGTRVAIVMAQPAREAKVVSTIQCDGWPEEIMINKDTLVIFGRQAPSHPGPQQSGNGDTNGGIVPVYPDRVFVQVYNLQNREKPVRQRNITFQGHYLTSRMIGDYVYSIFNMPLAQDQIELPELNTNGQAHQIQPADIFYFDYPDRSYRYTLVLAINTQSGDSSTRTFLTGTGQSIYASTGHLYLTGPKTPDFTAYTGKVLEEMSTLVPAKIKADIDRIKNSNKDPGQKLQELDLLLDGFLSSLDERVAVALEEQYIDIRNKWKQEMARERDKTLIHKLALNKDNVEYRCSGEVPGQVLNQFSMDEYQGMFRIATTSTGNLIFNERPVTRNNIYILNENLQTVGKLQGLAPAERIYAARFMGSRAYLVTFRNVDPLFVVDLKDPRQPKVLGELKIPGYSGYLHPYDENHLIGIGREIIEQPVPLAQSRPEIAIFQPPVPRDEGIKVAFFDVSDPSNPKETAKYVIQGDADSPALQDHRAVLFSRSKNLLAIPVSFSPRFIIMEQPETKPGKKPVDPGFWTGVYVFTLSPEQDINLKGKVIHGENLSAPPEAPALVKRSLYIDNVLYTVSEQTIKLSDLENLKEIKQIRLQ</sequence>
<name>A0A6N7ILG9_9FIRM</name>
<dbReference type="RefSeq" id="WP_152944710.1">
    <property type="nucleotide sequence ID" value="NZ_WHYR01000001.1"/>
</dbReference>
<dbReference type="AlphaFoldDB" id="A0A6N7ILG9"/>
<dbReference type="Proteomes" id="UP000441717">
    <property type="component" value="Unassembled WGS sequence"/>
</dbReference>